<keyword evidence="9" id="KW-1185">Reference proteome</keyword>
<dbReference type="Gene3D" id="1.10.10.10">
    <property type="entry name" value="Winged helix-like DNA-binding domain superfamily/Winged helix DNA-binding domain"/>
    <property type="match status" value="1"/>
</dbReference>
<dbReference type="InterPro" id="IPR039425">
    <property type="entry name" value="RNA_pol_sigma-70-like"/>
</dbReference>
<dbReference type="EMBL" id="CP063849">
    <property type="protein sequence ID" value="QOY86909.1"/>
    <property type="molecule type" value="Genomic_DNA"/>
</dbReference>
<organism evidence="8 9">
    <name type="scientific">Paludibaculum fermentans</name>
    <dbReference type="NCBI Taxonomy" id="1473598"/>
    <lineage>
        <taxon>Bacteria</taxon>
        <taxon>Pseudomonadati</taxon>
        <taxon>Acidobacteriota</taxon>
        <taxon>Terriglobia</taxon>
        <taxon>Bryobacterales</taxon>
        <taxon>Bryobacteraceae</taxon>
        <taxon>Paludibaculum</taxon>
    </lineage>
</organism>
<dbReference type="Gene3D" id="1.10.1740.10">
    <property type="match status" value="1"/>
</dbReference>
<dbReference type="AlphaFoldDB" id="A0A7S7NPJ0"/>
<dbReference type="NCBIfam" id="TIGR02937">
    <property type="entry name" value="sigma70-ECF"/>
    <property type="match status" value="1"/>
</dbReference>
<dbReference type="InterPro" id="IPR013249">
    <property type="entry name" value="RNA_pol_sigma70_r4_t2"/>
</dbReference>
<dbReference type="Pfam" id="PF08281">
    <property type="entry name" value="Sigma70_r4_2"/>
    <property type="match status" value="1"/>
</dbReference>
<name>A0A7S7NPJ0_PALFE</name>
<dbReference type="KEGG" id="pfer:IRI77_29655"/>
<dbReference type="InterPro" id="IPR013325">
    <property type="entry name" value="RNA_pol_sigma_r2"/>
</dbReference>
<dbReference type="RefSeq" id="WP_194448578.1">
    <property type="nucleotide sequence ID" value="NZ_CP063849.1"/>
</dbReference>
<reference evidence="8 9" key="1">
    <citation type="submission" date="2020-10" db="EMBL/GenBank/DDBJ databases">
        <title>Complete genome sequence of Paludibaculum fermentans P105T, a facultatively anaerobic acidobacterium capable of dissimilatory Fe(III) reduction.</title>
        <authorList>
            <person name="Dedysh S.N."/>
            <person name="Beletsky A.V."/>
            <person name="Kulichevskaya I.S."/>
            <person name="Mardanov A.V."/>
            <person name="Ravin N.V."/>
        </authorList>
    </citation>
    <scope>NUCLEOTIDE SEQUENCE [LARGE SCALE GENOMIC DNA]</scope>
    <source>
        <strain evidence="8 9">P105</strain>
    </source>
</reference>
<dbReference type="GO" id="GO:0016987">
    <property type="term" value="F:sigma factor activity"/>
    <property type="evidence" value="ECO:0007669"/>
    <property type="project" value="UniProtKB-KW"/>
</dbReference>
<dbReference type="PANTHER" id="PTHR43133">
    <property type="entry name" value="RNA POLYMERASE ECF-TYPE SIGMA FACTO"/>
    <property type="match status" value="1"/>
</dbReference>
<keyword evidence="3" id="KW-0731">Sigma factor</keyword>
<dbReference type="InterPro" id="IPR014284">
    <property type="entry name" value="RNA_pol_sigma-70_dom"/>
</dbReference>
<dbReference type="GO" id="GO:0003677">
    <property type="term" value="F:DNA binding"/>
    <property type="evidence" value="ECO:0007669"/>
    <property type="project" value="UniProtKB-KW"/>
</dbReference>
<accession>A0A7S7NPJ0</accession>
<keyword evidence="2" id="KW-0805">Transcription regulation</keyword>
<dbReference type="InterPro" id="IPR007627">
    <property type="entry name" value="RNA_pol_sigma70_r2"/>
</dbReference>
<evidence type="ECO:0000259" key="6">
    <source>
        <dbReference type="Pfam" id="PF04542"/>
    </source>
</evidence>
<dbReference type="Proteomes" id="UP000593892">
    <property type="component" value="Chromosome"/>
</dbReference>
<evidence type="ECO:0000256" key="2">
    <source>
        <dbReference type="ARBA" id="ARBA00023015"/>
    </source>
</evidence>
<dbReference type="Pfam" id="PF04542">
    <property type="entry name" value="Sigma70_r2"/>
    <property type="match status" value="1"/>
</dbReference>
<proteinExistence type="inferred from homology"/>
<dbReference type="GO" id="GO:0006352">
    <property type="term" value="P:DNA-templated transcription initiation"/>
    <property type="evidence" value="ECO:0007669"/>
    <property type="project" value="InterPro"/>
</dbReference>
<dbReference type="PANTHER" id="PTHR43133:SF8">
    <property type="entry name" value="RNA POLYMERASE SIGMA FACTOR HI_1459-RELATED"/>
    <property type="match status" value="1"/>
</dbReference>
<evidence type="ECO:0000256" key="5">
    <source>
        <dbReference type="ARBA" id="ARBA00023163"/>
    </source>
</evidence>
<dbReference type="InterPro" id="IPR013324">
    <property type="entry name" value="RNA_pol_sigma_r3/r4-like"/>
</dbReference>
<dbReference type="CDD" id="cd06171">
    <property type="entry name" value="Sigma70_r4"/>
    <property type="match status" value="1"/>
</dbReference>
<evidence type="ECO:0000256" key="3">
    <source>
        <dbReference type="ARBA" id="ARBA00023082"/>
    </source>
</evidence>
<evidence type="ECO:0000259" key="7">
    <source>
        <dbReference type="Pfam" id="PF08281"/>
    </source>
</evidence>
<evidence type="ECO:0000313" key="8">
    <source>
        <dbReference type="EMBL" id="QOY86909.1"/>
    </source>
</evidence>
<evidence type="ECO:0000313" key="9">
    <source>
        <dbReference type="Proteomes" id="UP000593892"/>
    </source>
</evidence>
<dbReference type="SUPFAM" id="SSF88659">
    <property type="entry name" value="Sigma3 and sigma4 domains of RNA polymerase sigma factors"/>
    <property type="match status" value="1"/>
</dbReference>
<protein>
    <submittedName>
        <fullName evidence="8">Sigma-70 family RNA polymerase sigma factor</fullName>
    </submittedName>
</protein>
<evidence type="ECO:0000256" key="4">
    <source>
        <dbReference type="ARBA" id="ARBA00023125"/>
    </source>
</evidence>
<dbReference type="InterPro" id="IPR036388">
    <property type="entry name" value="WH-like_DNA-bd_sf"/>
</dbReference>
<keyword evidence="5" id="KW-0804">Transcription</keyword>
<keyword evidence="4" id="KW-0238">DNA-binding</keyword>
<gene>
    <name evidence="8" type="ORF">IRI77_29655</name>
</gene>
<sequence>MIWRRARKRADESTSECDLLDSLHTGSEEAMGELYRRHGGLVYRFSLRLVQDESLAEEITQEVFLALLNQAHDFDSERASLSTWLCGIARRQAWKQLRAQHRHAAMPSGEELENIESLDEDPSEILTRREATQAVERGIETLPVELREVIVLCELEEMKYEDAAKVLGIPVGTVRSRLHRAKHRLAALLKVGLVQKREEGQ</sequence>
<comment type="similarity">
    <text evidence="1">Belongs to the sigma-70 factor family. ECF subfamily.</text>
</comment>
<evidence type="ECO:0000256" key="1">
    <source>
        <dbReference type="ARBA" id="ARBA00010641"/>
    </source>
</evidence>
<feature type="domain" description="RNA polymerase sigma factor 70 region 4 type 2" evidence="7">
    <location>
        <begin position="133"/>
        <end position="185"/>
    </location>
</feature>
<feature type="domain" description="RNA polymerase sigma-70 region 2" evidence="6">
    <location>
        <begin position="34"/>
        <end position="102"/>
    </location>
</feature>
<dbReference type="SUPFAM" id="SSF88946">
    <property type="entry name" value="Sigma2 domain of RNA polymerase sigma factors"/>
    <property type="match status" value="1"/>
</dbReference>